<evidence type="ECO:0000256" key="11">
    <source>
        <dbReference type="ARBA" id="ARBA00023212"/>
    </source>
</evidence>
<organism evidence="14 15">
    <name type="scientific">Pieris macdunnoughi</name>
    <dbReference type="NCBI Taxonomy" id="345717"/>
    <lineage>
        <taxon>Eukaryota</taxon>
        <taxon>Metazoa</taxon>
        <taxon>Ecdysozoa</taxon>
        <taxon>Arthropoda</taxon>
        <taxon>Hexapoda</taxon>
        <taxon>Insecta</taxon>
        <taxon>Pterygota</taxon>
        <taxon>Neoptera</taxon>
        <taxon>Endopterygota</taxon>
        <taxon>Lepidoptera</taxon>
        <taxon>Glossata</taxon>
        <taxon>Ditrysia</taxon>
        <taxon>Papilionoidea</taxon>
        <taxon>Pieridae</taxon>
        <taxon>Pierinae</taxon>
        <taxon>Pieris</taxon>
    </lineage>
</organism>
<dbReference type="PANTHER" id="PTHR13667:SF5">
    <property type="entry name" value="WD REPEAT-CONTAINING AND PLANAR CELL POLARITY EFFECTOR PROTEIN FRITZ HOMOLOG"/>
    <property type="match status" value="1"/>
</dbReference>
<protein>
    <recommendedName>
        <fullName evidence="16">WD repeat-containing and planar cell polarity effector protein fritz</fullName>
    </recommendedName>
</protein>
<keyword evidence="11" id="KW-0206">Cytoskeleton</keyword>
<reference evidence="14" key="1">
    <citation type="submission" date="2021-02" db="EMBL/GenBank/DDBJ databases">
        <authorList>
            <person name="Steward A R."/>
        </authorList>
    </citation>
    <scope>NUCLEOTIDE SEQUENCE</scope>
</reference>
<evidence type="ECO:0000313" key="15">
    <source>
        <dbReference type="Proteomes" id="UP000663880"/>
    </source>
</evidence>
<keyword evidence="5" id="KW-0963">Cytoplasm</keyword>
<keyword evidence="7" id="KW-0677">Repeat</keyword>
<dbReference type="Proteomes" id="UP000663880">
    <property type="component" value="Unassembled WGS sequence"/>
</dbReference>
<evidence type="ECO:0000256" key="6">
    <source>
        <dbReference type="ARBA" id="ARBA00022574"/>
    </source>
</evidence>
<gene>
    <name evidence="14" type="ORF">PMACD_LOCUS6826</name>
</gene>
<dbReference type="GO" id="GO:0007399">
    <property type="term" value="P:nervous system development"/>
    <property type="evidence" value="ECO:0007669"/>
    <property type="project" value="TreeGrafter"/>
</dbReference>
<proteinExistence type="inferred from homology"/>
<dbReference type="GO" id="GO:0097541">
    <property type="term" value="C:axonemal basal plate"/>
    <property type="evidence" value="ECO:0007669"/>
    <property type="project" value="TreeGrafter"/>
</dbReference>
<keyword evidence="9" id="KW-0969">Cilium</keyword>
<evidence type="ECO:0000313" key="14">
    <source>
        <dbReference type="EMBL" id="CAF4848267.1"/>
    </source>
</evidence>
<evidence type="ECO:0000256" key="2">
    <source>
        <dbReference type="ARBA" id="ARBA00004430"/>
    </source>
</evidence>
<evidence type="ECO:0000256" key="4">
    <source>
        <dbReference type="ARBA" id="ARBA00022475"/>
    </source>
</evidence>
<evidence type="ECO:0000256" key="7">
    <source>
        <dbReference type="ARBA" id="ARBA00022737"/>
    </source>
</evidence>
<accession>A0A821RWK9</accession>
<dbReference type="GO" id="GO:0044782">
    <property type="term" value="P:cilium organization"/>
    <property type="evidence" value="ECO:0007669"/>
    <property type="project" value="TreeGrafter"/>
</dbReference>
<evidence type="ECO:0000256" key="13">
    <source>
        <dbReference type="SAM" id="MobiDB-lite"/>
    </source>
</evidence>
<evidence type="ECO:0000256" key="9">
    <source>
        <dbReference type="ARBA" id="ARBA00023069"/>
    </source>
</evidence>
<evidence type="ECO:0000256" key="10">
    <source>
        <dbReference type="ARBA" id="ARBA00023136"/>
    </source>
</evidence>
<dbReference type="EMBL" id="CAJOBZ010000015">
    <property type="protein sequence ID" value="CAF4848267.1"/>
    <property type="molecule type" value="Genomic_DNA"/>
</dbReference>
<evidence type="ECO:0000256" key="3">
    <source>
        <dbReference type="ARBA" id="ARBA00006059"/>
    </source>
</evidence>
<dbReference type="InterPro" id="IPR024511">
    <property type="entry name" value="Frtz"/>
</dbReference>
<keyword evidence="12" id="KW-0966">Cell projection</keyword>
<keyword evidence="6" id="KW-0853">WD repeat</keyword>
<dbReference type="AlphaFoldDB" id="A0A821RWK9"/>
<feature type="region of interest" description="Disordered" evidence="13">
    <location>
        <begin position="572"/>
        <end position="596"/>
    </location>
</feature>
<name>A0A821RWK9_9NEOP</name>
<keyword evidence="10" id="KW-0472">Membrane</keyword>
<comment type="caution">
    <text evidence="14">The sequence shown here is derived from an EMBL/GenBank/DDBJ whole genome shotgun (WGS) entry which is preliminary data.</text>
</comment>
<dbReference type="Pfam" id="PF11768">
    <property type="entry name" value="Frtz"/>
    <property type="match status" value="2"/>
</dbReference>
<keyword evidence="4" id="KW-1003">Cell membrane</keyword>
<comment type="similarity">
    <text evidence="3">Belongs to the WD repeat fritz family.</text>
</comment>
<sequence length="782" mass="88425">MFSYDLKFITCDDTVTVKNNDFKSFKYESKKKLEESVYDCAKRLYCEGRGAYHRPPRLNHIKQLESKVRDHVVVTCEWNSDYIITLVFSSGVLAYLTIKPDTLDVIQVLFDRYCIGKLMGNNVTSAVISPSHILFIHPEKIATLIVLGKKNDNNVPCRISDRDPYLQSLELGGINRKIERNVSWCTYNTGIRILVWSNNVADPAPWSPLLEDHANLHLYYIEGQKVSLIAFHQVESEVLIAELSQKHYFVHIVEQSACPKSGVNLLWLRYDVPKTDRMSQLNLQDVTQVSLSSHVRVARRSPCDLRLLVASIDGSLHIIHHVSGLTHSIRAGFIATDVRWSGELVIASEENGRLQCFDRALTALHHHTKCLDLTSYFRDTRRIQILGSRKFRSGPVILTTFSGGPLALLRICHPRLLSAWLRMGRPSNAIELLRTFDWEKEGDECLNGISEIVVNCLRRNTFDLNVENAIQGALGVYLAPASPLPASASRYAPPVHDLARKFFHHLLRRGRIEKAMSLGVELEAWDLFADAQWAATRVRQHHLAQEAAACVTHYAPLTHTDSECSDSCSQCSHSCSDSEESSPGVRKNPPPLPRVSLPTIPIPIAPNEPPSTNSIRPNLHQYLERDNTIWTTNVKDDTFISNRKPNIRWNSVDNVLNKISEGIIKPTDMVQRTHFSHANAYRYHGNANFNERYRPDKPTYPSRPLERNKVKFSDTVTIAVMPEQPQSEVARELADSLPLCPPNKYLAAFAPNTSFANERRSPIDGGKPPNPPKIKVYNFGMV</sequence>
<keyword evidence="8" id="KW-0970">Cilium biogenesis/degradation</keyword>
<dbReference type="GO" id="GO:0005886">
    <property type="term" value="C:plasma membrane"/>
    <property type="evidence" value="ECO:0007669"/>
    <property type="project" value="UniProtKB-SubCell"/>
</dbReference>
<evidence type="ECO:0000256" key="5">
    <source>
        <dbReference type="ARBA" id="ARBA00022490"/>
    </source>
</evidence>
<evidence type="ECO:0000256" key="12">
    <source>
        <dbReference type="ARBA" id="ARBA00023273"/>
    </source>
</evidence>
<evidence type="ECO:0008006" key="16">
    <source>
        <dbReference type="Google" id="ProtNLM"/>
    </source>
</evidence>
<dbReference type="GO" id="GO:0045184">
    <property type="term" value="P:establishment of protein localization"/>
    <property type="evidence" value="ECO:0007669"/>
    <property type="project" value="TreeGrafter"/>
</dbReference>
<keyword evidence="15" id="KW-1185">Reference proteome</keyword>
<dbReference type="PANTHER" id="PTHR13667">
    <property type="entry name" value="HOMOLOC-13"/>
    <property type="match status" value="1"/>
</dbReference>
<dbReference type="OrthoDB" id="10013020at2759"/>
<evidence type="ECO:0000256" key="8">
    <source>
        <dbReference type="ARBA" id="ARBA00022794"/>
    </source>
</evidence>
<comment type="subcellular location">
    <subcellularLocation>
        <location evidence="1">Cell membrane</location>
    </subcellularLocation>
    <subcellularLocation>
        <location evidence="2">Cytoplasm</location>
        <location evidence="2">Cytoskeleton</location>
        <location evidence="2">Cilium axoneme</location>
    </subcellularLocation>
</comment>
<evidence type="ECO:0000256" key="1">
    <source>
        <dbReference type="ARBA" id="ARBA00004236"/>
    </source>
</evidence>